<dbReference type="GO" id="GO:0009337">
    <property type="term" value="C:sulfite reductase complex (NADPH)"/>
    <property type="evidence" value="ECO:0007669"/>
    <property type="project" value="TreeGrafter"/>
</dbReference>
<dbReference type="SUPFAM" id="SSF54862">
    <property type="entry name" value="4Fe-4S ferredoxins"/>
    <property type="match status" value="1"/>
</dbReference>
<evidence type="ECO:0000256" key="4">
    <source>
        <dbReference type="ARBA" id="ARBA00023014"/>
    </source>
</evidence>
<dbReference type="InterPro" id="IPR005117">
    <property type="entry name" value="NiRdtase/SiRdtase_haem-b_fer"/>
</dbReference>
<dbReference type="GO" id="GO:0000103">
    <property type="term" value="P:sulfate assimilation"/>
    <property type="evidence" value="ECO:0007669"/>
    <property type="project" value="TreeGrafter"/>
</dbReference>
<dbReference type="GO" id="GO:0016002">
    <property type="term" value="F:sulfite reductase activity"/>
    <property type="evidence" value="ECO:0007669"/>
    <property type="project" value="TreeGrafter"/>
</dbReference>
<keyword evidence="1" id="KW-0004">4Fe-4S</keyword>
<dbReference type="InterPro" id="IPR036136">
    <property type="entry name" value="Nit/Sulf_reduc_fer-like_dom_sf"/>
</dbReference>
<dbReference type="Gene3D" id="3.30.413.10">
    <property type="entry name" value="Sulfite Reductase Hemoprotein, domain 1"/>
    <property type="match status" value="1"/>
</dbReference>
<dbReference type="Pfam" id="PF00037">
    <property type="entry name" value="Fer4"/>
    <property type="match status" value="1"/>
</dbReference>
<accession>A0A926E2C1</accession>
<dbReference type="PANTHER" id="PTHR11493:SF54">
    <property type="entry name" value="ANAEROBIC SULFITE REDUCTASE SUBUNIT C"/>
    <property type="match status" value="1"/>
</dbReference>
<dbReference type="PROSITE" id="PS00198">
    <property type="entry name" value="4FE4S_FER_1"/>
    <property type="match status" value="1"/>
</dbReference>
<dbReference type="SUPFAM" id="SSF55124">
    <property type="entry name" value="Nitrite/Sulfite reductase N-terminal domain-like"/>
    <property type="match status" value="1"/>
</dbReference>
<reference evidence="6" key="1">
    <citation type="submission" date="2020-08" db="EMBL/GenBank/DDBJ databases">
        <title>Genome public.</title>
        <authorList>
            <person name="Liu C."/>
            <person name="Sun Q."/>
        </authorList>
    </citation>
    <scope>NUCLEOTIDE SEQUENCE</scope>
    <source>
        <strain evidence="6">NSJ-33</strain>
    </source>
</reference>
<dbReference type="InterPro" id="IPR045169">
    <property type="entry name" value="NO2/SO3_Rdtase_4Fe4S_prot"/>
</dbReference>
<sequence length="305" mass="33206">MAANITPEIRTALKGAGILSNRDMEHFSIRIITENGVLNAQQVAALTEVARRYGDGSIAMTARMTLELGGFRYENLASARELIEQAGLETGGTGKKVRPVVACKGTVCVFGLIDTQALGTEIHKRFYEGYQDVVLPHKFKIAVGGCPNNCVKPDLNDVGIIGQRIPKLNEEKCRQCKKCAVEVECPMSAAAVSENKMPVFDEEICNNCGRCITKCPFGAAEETMTGYKVVIGGRWGKSIRIGTPLNKVFTKEEALDVVEKAILLFKEKGIPGERFSTTIERLGLANVEKELIGNGLLERKAEILA</sequence>
<keyword evidence="4" id="KW-0411">Iron-sulfur</keyword>
<dbReference type="AlphaFoldDB" id="A0A926E2C1"/>
<dbReference type="GO" id="GO:0046872">
    <property type="term" value="F:metal ion binding"/>
    <property type="evidence" value="ECO:0007669"/>
    <property type="project" value="UniProtKB-KW"/>
</dbReference>
<keyword evidence="2" id="KW-0479">Metal-binding</keyword>
<comment type="caution">
    <text evidence="6">The sequence shown here is derived from an EMBL/GenBank/DDBJ whole genome shotgun (WGS) entry which is preliminary data.</text>
</comment>
<evidence type="ECO:0000313" key="7">
    <source>
        <dbReference type="Proteomes" id="UP000610760"/>
    </source>
</evidence>
<dbReference type="PROSITE" id="PS51379">
    <property type="entry name" value="4FE4S_FER_2"/>
    <property type="match status" value="2"/>
</dbReference>
<dbReference type="GO" id="GO:0051539">
    <property type="term" value="F:4 iron, 4 sulfur cluster binding"/>
    <property type="evidence" value="ECO:0007669"/>
    <property type="project" value="UniProtKB-KW"/>
</dbReference>
<organism evidence="6 7">
    <name type="scientific">Fumia xinanensis</name>
    <dbReference type="NCBI Taxonomy" id="2763659"/>
    <lineage>
        <taxon>Bacteria</taxon>
        <taxon>Bacillati</taxon>
        <taxon>Bacillota</taxon>
        <taxon>Clostridia</taxon>
        <taxon>Eubacteriales</taxon>
        <taxon>Oscillospiraceae</taxon>
        <taxon>Fumia</taxon>
    </lineage>
</organism>
<dbReference type="GO" id="GO:0020037">
    <property type="term" value="F:heme binding"/>
    <property type="evidence" value="ECO:0007669"/>
    <property type="project" value="InterPro"/>
</dbReference>
<dbReference type="EMBL" id="JACRSV010000002">
    <property type="protein sequence ID" value="MBC8560016.1"/>
    <property type="molecule type" value="Genomic_DNA"/>
</dbReference>
<dbReference type="InterPro" id="IPR017896">
    <property type="entry name" value="4Fe4S_Fe-S-bd"/>
</dbReference>
<dbReference type="PANTHER" id="PTHR11493">
    <property type="entry name" value="SULFITE REDUCTASE [NADPH] SUBUNIT BETA-RELATED"/>
    <property type="match status" value="1"/>
</dbReference>
<dbReference type="SUPFAM" id="SSF56014">
    <property type="entry name" value="Nitrite and sulphite reductase 4Fe-4S domain-like"/>
    <property type="match status" value="1"/>
</dbReference>
<keyword evidence="7" id="KW-1185">Reference proteome</keyword>
<gene>
    <name evidence="6" type="ORF">H8710_08055</name>
</gene>
<proteinExistence type="predicted"/>
<dbReference type="Proteomes" id="UP000610760">
    <property type="component" value="Unassembled WGS sequence"/>
</dbReference>
<protein>
    <submittedName>
        <fullName evidence="6">4Fe-4S binding protein</fullName>
    </submittedName>
</protein>
<dbReference type="InterPro" id="IPR006067">
    <property type="entry name" value="NO2/SO3_Rdtase_4Fe4S_dom"/>
</dbReference>
<dbReference type="InterPro" id="IPR045854">
    <property type="entry name" value="NO2/SO3_Rdtase_4Fe4S_sf"/>
</dbReference>
<evidence type="ECO:0000256" key="3">
    <source>
        <dbReference type="ARBA" id="ARBA00023004"/>
    </source>
</evidence>
<feature type="domain" description="4Fe-4S ferredoxin-type" evidence="5">
    <location>
        <begin position="164"/>
        <end position="195"/>
    </location>
</feature>
<dbReference type="RefSeq" id="WP_249294979.1">
    <property type="nucleotide sequence ID" value="NZ_JACRSV010000002.1"/>
</dbReference>
<evidence type="ECO:0000256" key="1">
    <source>
        <dbReference type="ARBA" id="ARBA00022485"/>
    </source>
</evidence>
<dbReference type="Pfam" id="PF03460">
    <property type="entry name" value="NIR_SIR_ferr"/>
    <property type="match status" value="1"/>
</dbReference>
<dbReference type="Pfam" id="PF01077">
    <property type="entry name" value="NIR_SIR"/>
    <property type="match status" value="1"/>
</dbReference>
<keyword evidence="3" id="KW-0408">Iron</keyword>
<dbReference type="GO" id="GO:0050311">
    <property type="term" value="F:sulfite reductase (ferredoxin) activity"/>
    <property type="evidence" value="ECO:0007669"/>
    <property type="project" value="TreeGrafter"/>
</dbReference>
<dbReference type="InterPro" id="IPR017900">
    <property type="entry name" value="4Fe4S_Fe_S_CS"/>
</dbReference>
<evidence type="ECO:0000259" key="5">
    <source>
        <dbReference type="PROSITE" id="PS51379"/>
    </source>
</evidence>
<evidence type="ECO:0000313" key="6">
    <source>
        <dbReference type="EMBL" id="MBC8560016.1"/>
    </source>
</evidence>
<evidence type="ECO:0000256" key="2">
    <source>
        <dbReference type="ARBA" id="ARBA00022723"/>
    </source>
</evidence>
<feature type="domain" description="4Fe-4S ferredoxin-type" evidence="5">
    <location>
        <begin position="196"/>
        <end position="225"/>
    </location>
</feature>
<dbReference type="Gene3D" id="3.30.70.20">
    <property type="match status" value="1"/>
</dbReference>
<name>A0A926E2C1_9FIRM</name>